<dbReference type="CDD" id="cd12108">
    <property type="entry name" value="Hr-like"/>
    <property type="match status" value="1"/>
</dbReference>
<protein>
    <submittedName>
        <fullName evidence="4">Hemerythrin domain-containing protein</fullName>
    </submittedName>
</protein>
<dbReference type="PANTHER" id="PTHR35585">
    <property type="entry name" value="HHE DOMAIN PROTEIN (AFU_ORTHOLOGUE AFUA_4G00730)"/>
    <property type="match status" value="1"/>
</dbReference>
<evidence type="ECO:0000313" key="5">
    <source>
        <dbReference type="Proteomes" id="UP001595791"/>
    </source>
</evidence>
<feature type="coiled-coil region" evidence="1">
    <location>
        <begin position="83"/>
        <end position="110"/>
    </location>
</feature>
<dbReference type="PANTHER" id="PTHR35585:SF1">
    <property type="entry name" value="HHE DOMAIN PROTEIN (AFU_ORTHOLOGUE AFUA_4G00730)"/>
    <property type="match status" value="1"/>
</dbReference>
<gene>
    <name evidence="4" type="ORF">ACFOW7_09125</name>
</gene>
<organism evidence="4 5">
    <name type="scientific">Chitinimonas lacunae</name>
    <dbReference type="NCBI Taxonomy" id="1963018"/>
    <lineage>
        <taxon>Bacteria</taxon>
        <taxon>Pseudomonadati</taxon>
        <taxon>Pseudomonadota</taxon>
        <taxon>Betaproteobacteria</taxon>
        <taxon>Neisseriales</taxon>
        <taxon>Chitinibacteraceae</taxon>
        <taxon>Chitinimonas</taxon>
    </lineage>
</organism>
<evidence type="ECO:0000256" key="1">
    <source>
        <dbReference type="SAM" id="Coils"/>
    </source>
</evidence>
<dbReference type="Pfam" id="PF01814">
    <property type="entry name" value="Hemerythrin"/>
    <property type="match status" value="1"/>
</dbReference>
<keyword evidence="5" id="KW-1185">Reference proteome</keyword>
<evidence type="ECO:0000256" key="2">
    <source>
        <dbReference type="SAM" id="MobiDB-lite"/>
    </source>
</evidence>
<evidence type="ECO:0000313" key="4">
    <source>
        <dbReference type="EMBL" id="MFC4159513.1"/>
    </source>
</evidence>
<sequence>MTATTPDRSRSTSTKISKSAQQQVIALLKDDHKRVKKAFREFEKADEQGDMESCAKLVKQVCDELEVHAKLEEELFYPQAREALKEEELIDEAEVEHKSLKRLIADLKAGSPDDPRWKASFTVLAEYVKHHVREEENEIFPQLEKAKLDWEGMLEALQTRKAELMKRKGMTSETAQASPHSKTSRSASRSRPH</sequence>
<feature type="domain" description="Hemerythrin-like" evidence="3">
    <location>
        <begin position="24"/>
        <end position="143"/>
    </location>
</feature>
<comment type="caution">
    <text evidence="4">The sequence shown here is derived from an EMBL/GenBank/DDBJ whole genome shotgun (WGS) entry which is preliminary data.</text>
</comment>
<dbReference type="EMBL" id="JBHSBU010000001">
    <property type="protein sequence ID" value="MFC4159513.1"/>
    <property type="molecule type" value="Genomic_DNA"/>
</dbReference>
<dbReference type="RefSeq" id="WP_378163348.1">
    <property type="nucleotide sequence ID" value="NZ_JBHSBU010000001.1"/>
</dbReference>
<keyword evidence="1" id="KW-0175">Coiled coil</keyword>
<feature type="region of interest" description="Disordered" evidence="2">
    <location>
        <begin position="163"/>
        <end position="193"/>
    </location>
</feature>
<dbReference type="Gene3D" id="1.20.120.520">
    <property type="entry name" value="nmb1532 protein domain like"/>
    <property type="match status" value="1"/>
</dbReference>
<reference evidence="5" key="1">
    <citation type="journal article" date="2019" name="Int. J. Syst. Evol. Microbiol.">
        <title>The Global Catalogue of Microorganisms (GCM) 10K type strain sequencing project: providing services to taxonomists for standard genome sequencing and annotation.</title>
        <authorList>
            <consortium name="The Broad Institute Genomics Platform"/>
            <consortium name="The Broad Institute Genome Sequencing Center for Infectious Disease"/>
            <person name="Wu L."/>
            <person name="Ma J."/>
        </authorList>
    </citation>
    <scope>NUCLEOTIDE SEQUENCE [LARGE SCALE GENOMIC DNA]</scope>
    <source>
        <strain evidence="5">LMG 29894</strain>
    </source>
</reference>
<dbReference type="InterPro" id="IPR012312">
    <property type="entry name" value="Hemerythrin-like"/>
</dbReference>
<name>A0ABV8MMW3_9NEIS</name>
<dbReference type="Proteomes" id="UP001595791">
    <property type="component" value="Unassembled WGS sequence"/>
</dbReference>
<evidence type="ECO:0000259" key="3">
    <source>
        <dbReference type="Pfam" id="PF01814"/>
    </source>
</evidence>
<proteinExistence type="predicted"/>
<feature type="compositionally biased region" description="Polar residues" evidence="2">
    <location>
        <begin position="171"/>
        <end position="187"/>
    </location>
</feature>
<accession>A0ABV8MMW3</accession>